<comment type="caution">
    <text evidence="2">The sequence shown here is derived from an EMBL/GenBank/DDBJ whole genome shotgun (WGS) entry which is preliminary data.</text>
</comment>
<proteinExistence type="predicted"/>
<feature type="chain" id="PRO_5043877175" evidence="1">
    <location>
        <begin position="26"/>
        <end position="86"/>
    </location>
</feature>
<dbReference type="AlphaFoldDB" id="A0AAV7UJK1"/>
<dbReference type="EMBL" id="JANPWB010000005">
    <property type="protein sequence ID" value="KAJ1188982.1"/>
    <property type="molecule type" value="Genomic_DNA"/>
</dbReference>
<accession>A0AAV7UJK1</accession>
<feature type="signal peptide" evidence="1">
    <location>
        <begin position="1"/>
        <end position="25"/>
    </location>
</feature>
<dbReference type="Proteomes" id="UP001066276">
    <property type="component" value="Chromosome 3_1"/>
</dbReference>
<keyword evidence="1" id="KW-0732">Signal</keyword>
<evidence type="ECO:0000313" key="2">
    <source>
        <dbReference type="EMBL" id="KAJ1188982.1"/>
    </source>
</evidence>
<organism evidence="2 3">
    <name type="scientific">Pleurodeles waltl</name>
    <name type="common">Iberian ribbed newt</name>
    <dbReference type="NCBI Taxonomy" id="8319"/>
    <lineage>
        <taxon>Eukaryota</taxon>
        <taxon>Metazoa</taxon>
        <taxon>Chordata</taxon>
        <taxon>Craniata</taxon>
        <taxon>Vertebrata</taxon>
        <taxon>Euteleostomi</taxon>
        <taxon>Amphibia</taxon>
        <taxon>Batrachia</taxon>
        <taxon>Caudata</taxon>
        <taxon>Salamandroidea</taxon>
        <taxon>Salamandridae</taxon>
        <taxon>Pleurodelinae</taxon>
        <taxon>Pleurodeles</taxon>
    </lineage>
</organism>
<evidence type="ECO:0000256" key="1">
    <source>
        <dbReference type="SAM" id="SignalP"/>
    </source>
</evidence>
<name>A0AAV7UJK1_PLEWA</name>
<evidence type="ECO:0000313" key="3">
    <source>
        <dbReference type="Proteomes" id="UP001066276"/>
    </source>
</evidence>
<gene>
    <name evidence="2" type="ORF">NDU88_005736</name>
</gene>
<protein>
    <submittedName>
        <fullName evidence="2">Uncharacterized protein</fullName>
    </submittedName>
</protein>
<keyword evidence="3" id="KW-1185">Reference proteome</keyword>
<reference evidence="2" key="1">
    <citation type="journal article" date="2022" name="bioRxiv">
        <title>Sequencing and chromosome-scale assembly of the giantPleurodeles waltlgenome.</title>
        <authorList>
            <person name="Brown T."/>
            <person name="Elewa A."/>
            <person name="Iarovenko S."/>
            <person name="Subramanian E."/>
            <person name="Araus A.J."/>
            <person name="Petzold A."/>
            <person name="Susuki M."/>
            <person name="Suzuki K.-i.T."/>
            <person name="Hayashi T."/>
            <person name="Toyoda A."/>
            <person name="Oliveira C."/>
            <person name="Osipova E."/>
            <person name="Leigh N.D."/>
            <person name="Simon A."/>
            <person name="Yun M.H."/>
        </authorList>
    </citation>
    <scope>NUCLEOTIDE SEQUENCE</scope>
    <source>
        <strain evidence="2">20211129_DDA</strain>
        <tissue evidence="2">Liver</tissue>
    </source>
</reference>
<sequence length="86" mass="10060">MDEEELGAFVWLVCHFLPLMLEAGGQVIQGYHTEARRLRWAKVLFNSQRSDHQLKLRWADLVDRKQDLLDHLRVVIDGPVGECKFD</sequence>